<gene>
    <name evidence="1" type="ORF">SDC9_52380</name>
</gene>
<proteinExistence type="predicted"/>
<evidence type="ECO:0000313" key="1">
    <source>
        <dbReference type="EMBL" id="MPM06085.1"/>
    </source>
</evidence>
<reference evidence="1" key="1">
    <citation type="submission" date="2019-08" db="EMBL/GenBank/DDBJ databases">
        <authorList>
            <person name="Kucharzyk K."/>
            <person name="Murdoch R.W."/>
            <person name="Higgins S."/>
            <person name="Loffler F."/>
        </authorList>
    </citation>
    <scope>NUCLEOTIDE SEQUENCE</scope>
</reference>
<dbReference type="EMBL" id="VSSQ01001196">
    <property type="protein sequence ID" value="MPM06085.1"/>
    <property type="molecule type" value="Genomic_DNA"/>
</dbReference>
<organism evidence="1">
    <name type="scientific">bioreactor metagenome</name>
    <dbReference type="NCBI Taxonomy" id="1076179"/>
    <lineage>
        <taxon>unclassified sequences</taxon>
        <taxon>metagenomes</taxon>
        <taxon>ecological metagenomes</taxon>
    </lineage>
</organism>
<protein>
    <submittedName>
        <fullName evidence="1">Uncharacterized protein</fullName>
    </submittedName>
</protein>
<name>A0A644WQC7_9ZZZZ</name>
<comment type="caution">
    <text evidence="1">The sequence shown here is derived from an EMBL/GenBank/DDBJ whole genome shotgun (WGS) entry which is preliminary data.</text>
</comment>
<sequence>MYSNSAATVGTSPPMLFLLKKILKTLFFYPVQIVNHAHVIFCPVSFIKAFHTGTWESVTIHAIAGIGFCTIADNAVLY</sequence>
<accession>A0A644WQC7</accession>
<dbReference type="AlphaFoldDB" id="A0A644WQC7"/>